<proteinExistence type="predicted"/>
<protein>
    <submittedName>
        <fullName evidence="2">Uncharacterized protein</fullName>
    </submittedName>
</protein>
<name>A0ABR3W846_9PEZI</name>
<feature type="compositionally biased region" description="Basic and acidic residues" evidence="1">
    <location>
        <begin position="1"/>
        <end position="15"/>
    </location>
</feature>
<evidence type="ECO:0000313" key="3">
    <source>
        <dbReference type="Proteomes" id="UP001583177"/>
    </source>
</evidence>
<keyword evidence="3" id="KW-1185">Reference proteome</keyword>
<gene>
    <name evidence="2" type="ORF">Daus18300_011043</name>
</gene>
<feature type="region of interest" description="Disordered" evidence="1">
    <location>
        <begin position="1"/>
        <end position="38"/>
    </location>
</feature>
<reference evidence="2 3" key="1">
    <citation type="journal article" date="2024" name="IMA Fungus">
        <title>IMA Genome - F19 : A genome assembly and annotation guide to empower mycologists, including annotated draft genome sequences of Ceratocystis pirilliformis, Diaporthe australafricana, Fusarium ophioides, Paecilomyces lecythidis, and Sporothrix stenoceras.</title>
        <authorList>
            <person name="Aylward J."/>
            <person name="Wilson A.M."/>
            <person name="Visagie C.M."/>
            <person name="Spraker J."/>
            <person name="Barnes I."/>
            <person name="Buitendag C."/>
            <person name="Ceriani C."/>
            <person name="Del Mar Angel L."/>
            <person name="du Plessis D."/>
            <person name="Fuchs T."/>
            <person name="Gasser K."/>
            <person name="Kramer D."/>
            <person name="Li W."/>
            <person name="Munsamy K."/>
            <person name="Piso A."/>
            <person name="Price J.L."/>
            <person name="Sonnekus B."/>
            <person name="Thomas C."/>
            <person name="van der Nest A."/>
            <person name="van Dijk A."/>
            <person name="van Heerden A."/>
            <person name="van Vuuren N."/>
            <person name="Yilmaz N."/>
            <person name="Duong T.A."/>
            <person name="van der Merwe N.A."/>
            <person name="Wingfield M.J."/>
            <person name="Wingfield B.D."/>
        </authorList>
    </citation>
    <scope>NUCLEOTIDE SEQUENCE [LARGE SCALE GENOMIC DNA]</scope>
    <source>
        <strain evidence="2 3">CMW 18300</strain>
    </source>
</reference>
<accession>A0ABR3W846</accession>
<evidence type="ECO:0000256" key="1">
    <source>
        <dbReference type="SAM" id="MobiDB-lite"/>
    </source>
</evidence>
<sequence>MQDLLKAARDQRPEAIKGQGGGENESNDIRIQQLGSKPPRQECLTRIVGDHEEIESDSRVNEEFVEITHSPPPSRSRPLSREEIRSRAIINFLRGSMAKLFDGVIFHGFYHISIFVKLYDHNYSFKRQRIYNWGVRPPRFRYLPITKESLEFIAYVKRFYPEFNGDELYAVSGTLVEYKRIRLARRETGSLGYQELRYLRDARDSHPAEEDIDQ</sequence>
<comment type="caution">
    <text evidence="2">The sequence shown here is derived from an EMBL/GenBank/DDBJ whole genome shotgun (WGS) entry which is preliminary data.</text>
</comment>
<dbReference type="EMBL" id="JAWRVE010000129">
    <property type="protein sequence ID" value="KAL1855662.1"/>
    <property type="molecule type" value="Genomic_DNA"/>
</dbReference>
<dbReference type="Proteomes" id="UP001583177">
    <property type="component" value="Unassembled WGS sequence"/>
</dbReference>
<organism evidence="2 3">
    <name type="scientific">Diaporthe australafricana</name>
    <dbReference type="NCBI Taxonomy" id="127596"/>
    <lineage>
        <taxon>Eukaryota</taxon>
        <taxon>Fungi</taxon>
        <taxon>Dikarya</taxon>
        <taxon>Ascomycota</taxon>
        <taxon>Pezizomycotina</taxon>
        <taxon>Sordariomycetes</taxon>
        <taxon>Sordariomycetidae</taxon>
        <taxon>Diaporthales</taxon>
        <taxon>Diaporthaceae</taxon>
        <taxon>Diaporthe</taxon>
    </lineage>
</organism>
<evidence type="ECO:0000313" key="2">
    <source>
        <dbReference type="EMBL" id="KAL1855662.1"/>
    </source>
</evidence>